<dbReference type="Proteomes" id="UP000010366">
    <property type="component" value="Chromosome"/>
</dbReference>
<name>K9UK45_CHAP6</name>
<evidence type="ECO:0000313" key="1">
    <source>
        <dbReference type="EMBL" id="AFY94791.1"/>
    </source>
</evidence>
<gene>
    <name evidence="1" type="ORF">Cha6605_3820</name>
</gene>
<dbReference type="HOGENOM" id="CLU_3341921_0_0_3"/>
<dbReference type="EMBL" id="CP003600">
    <property type="protein sequence ID" value="AFY94791.1"/>
    <property type="molecule type" value="Genomic_DNA"/>
</dbReference>
<keyword evidence="2" id="KW-1185">Reference proteome</keyword>
<organism evidence="1 2">
    <name type="scientific">Chamaesiphon minutus (strain ATCC 27169 / PCC 6605)</name>
    <dbReference type="NCBI Taxonomy" id="1173020"/>
    <lineage>
        <taxon>Bacteria</taxon>
        <taxon>Bacillati</taxon>
        <taxon>Cyanobacteriota</taxon>
        <taxon>Cyanophyceae</taxon>
        <taxon>Gomontiellales</taxon>
        <taxon>Chamaesiphonaceae</taxon>
        <taxon>Chamaesiphon</taxon>
    </lineage>
</organism>
<dbReference type="KEGG" id="cmp:Cha6605_3820"/>
<reference evidence="1 2" key="1">
    <citation type="submission" date="2012-05" db="EMBL/GenBank/DDBJ databases">
        <title>Finished chromosome of genome of Chamaesiphon sp. PCC 6605.</title>
        <authorList>
            <consortium name="US DOE Joint Genome Institute"/>
            <person name="Gugger M."/>
            <person name="Coursin T."/>
            <person name="Rippka R."/>
            <person name="Tandeau De Marsac N."/>
            <person name="Huntemann M."/>
            <person name="Wei C.-L."/>
            <person name="Han J."/>
            <person name="Detter J.C."/>
            <person name="Han C."/>
            <person name="Tapia R."/>
            <person name="Chen A."/>
            <person name="Kyrpides N."/>
            <person name="Mavromatis K."/>
            <person name="Markowitz V."/>
            <person name="Szeto E."/>
            <person name="Ivanova N."/>
            <person name="Pagani I."/>
            <person name="Pati A."/>
            <person name="Goodwin L."/>
            <person name="Nordberg H.P."/>
            <person name="Cantor M.N."/>
            <person name="Hua S.X."/>
            <person name="Woyke T."/>
            <person name="Kerfeld C.A."/>
        </authorList>
    </citation>
    <scope>NUCLEOTIDE SEQUENCE [LARGE SCALE GENOMIC DNA]</scope>
    <source>
        <strain evidence="2">ATCC 27169 / PCC 6605</strain>
    </source>
</reference>
<evidence type="ECO:0000313" key="2">
    <source>
        <dbReference type="Proteomes" id="UP000010366"/>
    </source>
</evidence>
<protein>
    <submittedName>
        <fullName evidence="1">Uncharacterized protein</fullName>
    </submittedName>
</protein>
<dbReference type="AlphaFoldDB" id="K9UK45"/>
<accession>K9UK45</accession>
<proteinExistence type="predicted"/>
<sequence length="37" mass="4151">MPNIGKDTIELAIINLANLKLDYRRIGIAIKIDDGRI</sequence>